<evidence type="ECO:0000256" key="3">
    <source>
        <dbReference type="PROSITE-ProRule" id="PRU00284"/>
    </source>
</evidence>
<dbReference type="STRING" id="1121022.GCA_000376105_03466"/>
<dbReference type="SMART" id="SM00086">
    <property type="entry name" value="PAC"/>
    <property type="match status" value="1"/>
</dbReference>
<dbReference type="InterPro" id="IPR035965">
    <property type="entry name" value="PAS-like_dom_sf"/>
</dbReference>
<evidence type="ECO:0000256" key="2">
    <source>
        <dbReference type="ARBA" id="ARBA00029447"/>
    </source>
</evidence>
<dbReference type="Gene3D" id="3.30.450.20">
    <property type="entry name" value="PAS domain"/>
    <property type="match status" value="2"/>
</dbReference>
<dbReference type="PROSITE" id="PS50113">
    <property type="entry name" value="PAC"/>
    <property type="match status" value="1"/>
</dbReference>
<evidence type="ECO:0000259" key="4">
    <source>
        <dbReference type="PROSITE" id="PS50111"/>
    </source>
</evidence>
<evidence type="ECO:0008006" key="8">
    <source>
        <dbReference type="Google" id="ProtNLM"/>
    </source>
</evidence>
<dbReference type="PRINTS" id="PR00260">
    <property type="entry name" value="CHEMTRNSDUCR"/>
</dbReference>
<evidence type="ECO:0000313" key="6">
    <source>
        <dbReference type="EMBL" id="ESQ88690.1"/>
    </source>
</evidence>
<dbReference type="PROSITE" id="PS50111">
    <property type="entry name" value="CHEMOTAXIS_TRANSDUC_2"/>
    <property type="match status" value="1"/>
</dbReference>
<dbReference type="SMART" id="SM00091">
    <property type="entry name" value="PAS"/>
    <property type="match status" value="2"/>
</dbReference>
<feature type="domain" description="Methyl-accepting transducer" evidence="4">
    <location>
        <begin position="247"/>
        <end position="469"/>
    </location>
</feature>
<dbReference type="EMBL" id="AWGB01000035">
    <property type="protein sequence ID" value="ESQ88690.1"/>
    <property type="molecule type" value="Genomic_DNA"/>
</dbReference>
<dbReference type="GO" id="GO:0016020">
    <property type="term" value="C:membrane"/>
    <property type="evidence" value="ECO:0007669"/>
    <property type="project" value="InterPro"/>
</dbReference>
<dbReference type="SUPFAM" id="SSF55785">
    <property type="entry name" value="PYP-like sensor domain (PAS domain)"/>
    <property type="match status" value="1"/>
</dbReference>
<dbReference type="SUPFAM" id="SSF58104">
    <property type="entry name" value="Methyl-accepting chemotaxis protein (MCP) signaling domain"/>
    <property type="match status" value="1"/>
</dbReference>
<dbReference type="SMART" id="SM00283">
    <property type="entry name" value="MA"/>
    <property type="match status" value="1"/>
</dbReference>
<dbReference type="GO" id="GO:0007165">
    <property type="term" value="P:signal transduction"/>
    <property type="evidence" value="ECO:0007669"/>
    <property type="project" value="UniProtKB-KW"/>
</dbReference>
<dbReference type="GO" id="GO:0006935">
    <property type="term" value="P:chemotaxis"/>
    <property type="evidence" value="ECO:0007669"/>
    <property type="project" value="InterPro"/>
</dbReference>
<dbReference type="InterPro" id="IPR000700">
    <property type="entry name" value="PAS-assoc_C"/>
</dbReference>
<dbReference type="InterPro" id="IPR004090">
    <property type="entry name" value="Chemotax_Me-accpt_rcpt"/>
</dbReference>
<sequence length="486" mass="51579">MFAKAEFNSAQAKLDALNRSLAIIEFAMDGTVLDANENFLRVIGYDLGEIKGKHHRLFVDPAFAQSAEYERFWQDLKQGTFASGEFLRFGKGGAKVWLEATYNPVFDEHGRPARVVKFASDITAKKNETSRLMTMIDGMPVAVMTVDPKNDFRINYLNATSEKTLGAIEQYLPVKVADMLGASIDIFHKNPSHQRQMLADDRHLPHKTKIRIGPEVLELQITAIKGPDGEYIAPMLTWAIITNQENIATDVSQVVAAVSQAVGDMQRSADGLAGAAENASERASSVAASSEQMTGAIHEISGQVSRVSDRAQQIAMQAATTDTTVRLLAENARKVDAVVAMINSIAAQTNLLALNATIESARAGDAGKGFAVVAGEVKALAGQTARATDEITQQVSAIQKSTEEAVLAIGTITQAVDELSNLTTAMAGAVEEQAATTQQMSSNINGVSTAAAATGELAGSVSAIASVLAGHSDGLKGSVERFLKAG</sequence>
<comment type="similarity">
    <text evidence="2">Belongs to the methyl-accepting chemotaxis (MCP) protein family.</text>
</comment>
<dbReference type="Gene3D" id="1.10.287.950">
    <property type="entry name" value="Methyl-accepting chemotaxis protein"/>
    <property type="match status" value="1"/>
</dbReference>
<keyword evidence="7" id="KW-1185">Reference proteome</keyword>
<dbReference type="Pfam" id="PF13188">
    <property type="entry name" value="PAS_8"/>
    <property type="match status" value="1"/>
</dbReference>
<evidence type="ECO:0000313" key="7">
    <source>
        <dbReference type="Proteomes" id="UP000017837"/>
    </source>
</evidence>
<dbReference type="PATRIC" id="fig|1121022.4.peg.3198"/>
<dbReference type="eggNOG" id="COG0840">
    <property type="taxonomic scope" value="Bacteria"/>
</dbReference>
<gene>
    <name evidence="6" type="ORF">ABENE_15725</name>
</gene>
<protein>
    <recommendedName>
        <fullName evidence="8">Methyl-accepting chemotaxis protein</fullName>
    </recommendedName>
</protein>
<reference evidence="6 7" key="1">
    <citation type="journal article" date="2014" name="Nature">
        <title>Sequential evolution of bacterial morphology by co-option of a developmental regulator.</title>
        <authorList>
            <person name="Jiang C."/>
            <person name="Brown P.J."/>
            <person name="Ducret A."/>
            <person name="Brun Y.V."/>
        </authorList>
    </citation>
    <scope>NUCLEOTIDE SEQUENCE [LARGE SCALE GENOMIC DNA]</scope>
    <source>
        <strain evidence="6 7">DSM 16100</strain>
    </source>
</reference>
<dbReference type="eggNOG" id="COG2202">
    <property type="taxonomic scope" value="Bacteria"/>
</dbReference>
<dbReference type="InterPro" id="IPR001610">
    <property type="entry name" value="PAC"/>
</dbReference>
<dbReference type="OrthoDB" id="9797364at2"/>
<dbReference type="PANTHER" id="PTHR32089:SF112">
    <property type="entry name" value="LYSOZYME-LIKE PROTEIN-RELATED"/>
    <property type="match status" value="1"/>
</dbReference>
<dbReference type="PANTHER" id="PTHR32089">
    <property type="entry name" value="METHYL-ACCEPTING CHEMOTAXIS PROTEIN MCPB"/>
    <property type="match status" value="1"/>
</dbReference>
<organism evidence="6 7">
    <name type="scientific">Asticcacaulis benevestitus DSM 16100 = ATCC BAA-896</name>
    <dbReference type="NCBI Taxonomy" id="1121022"/>
    <lineage>
        <taxon>Bacteria</taxon>
        <taxon>Pseudomonadati</taxon>
        <taxon>Pseudomonadota</taxon>
        <taxon>Alphaproteobacteria</taxon>
        <taxon>Caulobacterales</taxon>
        <taxon>Caulobacteraceae</taxon>
        <taxon>Asticcacaulis</taxon>
    </lineage>
</organism>
<dbReference type="InterPro" id="IPR000014">
    <property type="entry name" value="PAS"/>
</dbReference>
<proteinExistence type="inferred from homology"/>
<dbReference type="Pfam" id="PF00015">
    <property type="entry name" value="MCPsignal"/>
    <property type="match status" value="1"/>
</dbReference>
<dbReference type="InterPro" id="IPR013656">
    <property type="entry name" value="PAS_4"/>
</dbReference>
<dbReference type="Proteomes" id="UP000017837">
    <property type="component" value="Unassembled WGS sequence"/>
</dbReference>
<dbReference type="GO" id="GO:0004888">
    <property type="term" value="F:transmembrane signaling receptor activity"/>
    <property type="evidence" value="ECO:0007669"/>
    <property type="project" value="InterPro"/>
</dbReference>
<dbReference type="CDD" id="cd00130">
    <property type="entry name" value="PAS"/>
    <property type="match status" value="1"/>
</dbReference>
<accession>V4PT41</accession>
<evidence type="ECO:0000259" key="5">
    <source>
        <dbReference type="PROSITE" id="PS50113"/>
    </source>
</evidence>
<dbReference type="AlphaFoldDB" id="V4PT41"/>
<name>V4PT41_9CAUL</name>
<comment type="caution">
    <text evidence="6">The sequence shown here is derived from an EMBL/GenBank/DDBJ whole genome shotgun (WGS) entry which is preliminary data.</text>
</comment>
<keyword evidence="1 3" id="KW-0807">Transducer</keyword>
<feature type="domain" description="PAC" evidence="5">
    <location>
        <begin position="82"/>
        <end position="134"/>
    </location>
</feature>
<dbReference type="NCBIfam" id="TIGR00229">
    <property type="entry name" value="sensory_box"/>
    <property type="match status" value="1"/>
</dbReference>
<dbReference type="Pfam" id="PF08448">
    <property type="entry name" value="PAS_4"/>
    <property type="match status" value="1"/>
</dbReference>
<evidence type="ECO:0000256" key="1">
    <source>
        <dbReference type="ARBA" id="ARBA00023224"/>
    </source>
</evidence>
<dbReference type="InterPro" id="IPR004089">
    <property type="entry name" value="MCPsignal_dom"/>
</dbReference>